<protein>
    <submittedName>
        <fullName evidence="2">Uncharacterized protein</fullName>
    </submittedName>
</protein>
<keyword evidence="4" id="KW-1185">Reference proteome</keyword>
<evidence type="ECO:0000313" key="2">
    <source>
        <dbReference type="EMBL" id="PLW14822.1"/>
    </source>
</evidence>
<feature type="compositionally biased region" description="Polar residues" evidence="1">
    <location>
        <begin position="29"/>
        <end position="39"/>
    </location>
</feature>
<dbReference type="OrthoDB" id="2497051at2759"/>
<dbReference type="Proteomes" id="UP000235388">
    <property type="component" value="Unassembled WGS sequence"/>
</dbReference>
<name>A0A2N5SNJ1_9BASI</name>
<evidence type="ECO:0000313" key="3">
    <source>
        <dbReference type="EMBL" id="PLW51171.1"/>
    </source>
</evidence>
<feature type="region of interest" description="Disordered" evidence="1">
    <location>
        <begin position="29"/>
        <end position="55"/>
    </location>
</feature>
<organism evidence="2 4">
    <name type="scientific">Puccinia coronata f. sp. avenae</name>
    <dbReference type="NCBI Taxonomy" id="200324"/>
    <lineage>
        <taxon>Eukaryota</taxon>
        <taxon>Fungi</taxon>
        <taxon>Dikarya</taxon>
        <taxon>Basidiomycota</taxon>
        <taxon>Pucciniomycotina</taxon>
        <taxon>Pucciniomycetes</taxon>
        <taxon>Pucciniales</taxon>
        <taxon>Pucciniaceae</taxon>
        <taxon>Puccinia</taxon>
    </lineage>
</organism>
<sequence>MLSIVAQRTLFVVVGVPTGYFVTSSMISKKPSQPIQDGSASRPKFPSVERSNGGV</sequence>
<evidence type="ECO:0000256" key="1">
    <source>
        <dbReference type="SAM" id="MobiDB-lite"/>
    </source>
</evidence>
<proteinExistence type="predicted"/>
<gene>
    <name evidence="3" type="ORF">PCANC_11413</name>
    <name evidence="2" type="ORF">PCANC_18184</name>
</gene>
<dbReference type="EMBL" id="PGCJ01000911">
    <property type="protein sequence ID" value="PLW14822.1"/>
    <property type="molecule type" value="Genomic_DNA"/>
</dbReference>
<dbReference type="AlphaFoldDB" id="A0A2N5SNJ1"/>
<comment type="caution">
    <text evidence="2">The sequence shown here is derived from an EMBL/GenBank/DDBJ whole genome shotgun (WGS) entry which is preliminary data.</text>
</comment>
<dbReference type="EMBL" id="PGCJ01000086">
    <property type="protein sequence ID" value="PLW51171.1"/>
    <property type="molecule type" value="Genomic_DNA"/>
</dbReference>
<evidence type="ECO:0000313" key="4">
    <source>
        <dbReference type="Proteomes" id="UP000235388"/>
    </source>
</evidence>
<reference evidence="2 4" key="1">
    <citation type="submission" date="2017-11" db="EMBL/GenBank/DDBJ databases">
        <title>De novo assembly and phasing of dikaryotic genomes from two isolates of Puccinia coronata f. sp. avenae, the causal agent of oat crown rust.</title>
        <authorList>
            <person name="Miller M.E."/>
            <person name="Zhang Y."/>
            <person name="Omidvar V."/>
            <person name="Sperschneider J."/>
            <person name="Schwessinger B."/>
            <person name="Raley C."/>
            <person name="Palmer J.M."/>
            <person name="Garnica D."/>
            <person name="Upadhyaya N."/>
            <person name="Rathjen J."/>
            <person name="Taylor J.M."/>
            <person name="Park R.F."/>
            <person name="Dodds P.N."/>
            <person name="Hirsch C.D."/>
            <person name="Kianian S.F."/>
            <person name="Figueroa M."/>
        </authorList>
    </citation>
    <scope>NUCLEOTIDE SEQUENCE [LARGE SCALE GENOMIC DNA]</scope>
    <source>
        <strain evidence="2">12NC29</strain>
    </source>
</reference>
<accession>A0A2N5SNJ1</accession>